<protein>
    <submittedName>
        <fullName evidence="1">Uncharacterized protein</fullName>
    </submittedName>
</protein>
<keyword evidence="2" id="KW-1185">Reference proteome</keyword>
<name>A0ABR5EM83_XANPE</name>
<comment type="caution">
    <text evidence="1">The sequence shown here is derived from an EMBL/GenBank/DDBJ whole genome shotgun (WGS) entry which is preliminary data.</text>
</comment>
<accession>A0ABR5EM83</accession>
<evidence type="ECO:0000313" key="2">
    <source>
        <dbReference type="Proteomes" id="UP000035369"/>
    </source>
</evidence>
<reference evidence="1 2" key="1">
    <citation type="submission" date="2015-02" db="EMBL/GenBank/DDBJ databases">
        <title>Whole genome sequencing of multiple isolates of three species of pepper and tomato-infecting xanthomonads reveals genetic diversity in field strains and pinpoints effectors responsible for host specificity.</title>
        <authorList>
            <person name="Schwartz A."/>
            <person name="Dahlbeck D."/>
            <person name="Staskawicz B."/>
            <person name="Bart R."/>
            <person name="Potnis N."/>
            <person name="Minsavage G."/>
            <person name="Timilsina S."/>
            <person name="Goss E."/>
            <person name="Jones J."/>
            <person name="Vallad G."/>
            <person name="Barak J."/>
            <person name="Miller S."/>
            <person name="Ritchie D."/>
            <person name="Martins J.Jr."/>
            <person name="Patane J.S."/>
            <person name="Setubal J.C."/>
        </authorList>
    </citation>
    <scope>NUCLEOTIDE SEQUENCE [LARGE SCALE GENOMIC DNA]</scope>
    <source>
        <strain evidence="1 2">Xp3-15</strain>
    </source>
</reference>
<dbReference type="EMBL" id="JZUY01000051">
    <property type="protein sequence ID" value="KLC01976.1"/>
    <property type="molecule type" value="Genomic_DNA"/>
</dbReference>
<gene>
    <name evidence="1" type="ORF">XP315_20645</name>
</gene>
<organism evidence="1 2">
    <name type="scientific">Xanthomonas perforans</name>
    <dbReference type="NCBI Taxonomy" id="442694"/>
    <lineage>
        <taxon>Bacteria</taxon>
        <taxon>Pseudomonadati</taxon>
        <taxon>Pseudomonadota</taxon>
        <taxon>Gammaproteobacteria</taxon>
        <taxon>Lysobacterales</taxon>
        <taxon>Lysobacteraceae</taxon>
        <taxon>Xanthomonas</taxon>
    </lineage>
</organism>
<sequence length="106" mass="12085">MDCSHSTIRSPKPSRMCDPWRGDITTPGTSVVGVEQDVLVRLIGGHIELIKLAVLRRLCQRPTTCVNMRGAGGAHRLKVSFHSRNRRFTLCRKRLRLVLEHELTER</sequence>
<proteinExistence type="predicted"/>
<dbReference type="Proteomes" id="UP000035369">
    <property type="component" value="Unassembled WGS sequence"/>
</dbReference>
<evidence type="ECO:0000313" key="1">
    <source>
        <dbReference type="EMBL" id="KLC01976.1"/>
    </source>
</evidence>